<dbReference type="Proteomes" id="UP000277204">
    <property type="component" value="Unassembled WGS sequence"/>
</dbReference>
<evidence type="ECO:0000256" key="5">
    <source>
        <dbReference type="ARBA" id="ARBA00022833"/>
    </source>
</evidence>
<dbReference type="SUPFAM" id="SSF57667">
    <property type="entry name" value="beta-beta-alpha zinc fingers"/>
    <property type="match status" value="1"/>
</dbReference>
<keyword evidence="4" id="KW-0863">Zinc-finger</keyword>
<dbReference type="Gene3D" id="3.30.160.60">
    <property type="entry name" value="Classic Zinc Finger"/>
    <property type="match status" value="1"/>
</dbReference>
<dbReference type="PROSITE" id="PS50157">
    <property type="entry name" value="ZINC_FINGER_C2H2_2"/>
    <property type="match status" value="2"/>
</dbReference>
<keyword evidence="11" id="KW-1185">Reference proteome</keyword>
<gene>
    <name evidence="10" type="ORF">SMRZ_LOCUS8490</name>
</gene>
<evidence type="ECO:0000256" key="9">
    <source>
        <dbReference type="ARBA" id="ARBA00023242"/>
    </source>
</evidence>
<keyword evidence="8" id="KW-0804">Transcription</keyword>
<dbReference type="Pfam" id="PF16622">
    <property type="entry name" value="zf-C2H2_11"/>
    <property type="match status" value="1"/>
</dbReference>
<keyword evidence="2" id="KW-0479">Metal-binding</keyword>
<keyword evidence="3" id="KW-0677">Repeat</keyword>
<keyword evidence="7" id="KW-0238">DNA-binding</keyword>
<organism evidence="10 11">
    <name type="scientific">Schistosoma margrebowiei</name>
    <dbReference type="NCBI Taxonomy" id="48269"/>
    <lineage>
        <taxon>Eukaryota</taxon>
        <taxon>Metazoa</taxon>
        <taxon>Spiralia</taxon>
        <taxon>Lophotrochozoa</taxon>
        <taxon>Platyhelminthes</taxon>
        <taxon>Trematoda</taxon>
        <taxon>Digenea</taxon>
        <taxon>Strigeidida</taxon>
        <taxon>Schistosomatoidea</taxon>
        <taxon>Schistosomatidae</taxon>
        <taxon>Schistosoma</taxon>
    </lineage>
</organism>
<keyword evidence="9" id="KW-0539">Nucleus</keyword>
<protein>
    <submittedName>
        <fullName evidence="10">Uncharacterized protein</fullName>
    </submittedName>
</protein>
<sequence length="111" mass="12932">MKAGDQQLVYTPFVPTGYWGPCVPLVWNPVKAPDIRFSFSHFRKQHPRHEKAVSIKISCNHCSKKFASRWYLKEHITIVHEGNLLKCELCGRSFNSHCALRYHSNIVHKGW</sequence>
<dbReference type="PROSITE" id="PS00028">
    <property type="entry name" value="ZINC_FINGER_C2H2_1"/>
    <property type="match status" value="2"/>
</dbReference>
<comment type="subcellular location">
    <subcellularLocation>
        <location evidence="1">Nucleus</location>
    </subcellularLocation>
</comment>
<dbReference type="EMBL" id="UZAI01003699">
    <property type="protein sequence ID" value="VDO81681.1"/>
    <property type="molecule type" value="Genomic_DNA"/>
</dbReference>
<evidence type="ECO:0000256" key="2">
    <source>
        <dbReference type="ARBA" id="ARBA00022723"/>
    </source>
</evidence>
<evidence type="ECO:0000256" key="1">
    <source>
        <dbReference type="ARBA" id="ARBA00004123"/>
    </source>
</evidence>
<keyword evidence="5" id="KW-0862">Zinc</keyword>
<evidence type="ECO:0000256" key="3">
    <source>
        <dbReference type="ARBA" id="ARBA00022737"/>
    </source>
</evidence>
<keyword evidence="6" id="KW-0805">Transcription regulation</keyword>
<evidence type="ECO:0000256" key="6">
    <source>
        <dbReference type="ARBA" id="ARBA00023015"/>
    </source>
</evidence>
<dbReference type="InterPro" id="IPR036236">
    <property type="entry name" value="Znf_C2H2_sf"/>
</dbReference>
<dbReference type="GO" id="GO:0003677">
    <property type="term" value="F:DNA binding"/>
    <property type="evidence" value="ECO:0007669"/>
    <property type="project" value="UniProtKB-KW"/>
</dbReference>
<evidence type="ECO:0000256" key="8">
    <source>
        <dbReference type="ARBA" id="ARBA00023163"/>
    </source>
</evidence>
<accession>A0A183LXG5</accession>
<dbReference type="AlphaFoldDB" id="A0A183LXG5"/>
<proteinExistence type="predicted"/>
<dbReference type="GO" id="GO:0005634">
    <property type="term" value="C:nucleus"/>
    <property type="evidence" value="ECO:0007669"/>
    <property type="project" value="UniProtKB-SubCell"/>
</dbReference>
<dbReference type="STRING" id="48269.A0A183LXG5"/>
<evidence type="ECO:0000313" key="10">
    <source>
        <dbReference type="EMBL" id="VDO81681.1"/>
    </source>
</evidence>
<dbReference type="SMART" id="SM00355">
    <property type="entry name" value="ZnF_C2H2"/>
    <property type="match status" value="2"/>
</dbReference>
<evidence type="ECO:0000256" key="7">
    <source>
        <dbReference type="ARBA" id="ARBA00023125"/>
    </source>
</evidence>
<name>A0A183LXG5_9TREM</name>
<evidence type="ECO:0000313" key="11">
    <source>
        <dbReference type="Proteomes" id="UP000277204"/>
    </source>
</evidence>
<reference evidence="10 11" key="1">
    <citation type="submission" date="2018-11" db="EMBL/GenBank/DDBJ databases">
        <authorList>
            <consortium name="Pathogen Informatics"/>
        </authorList>
    </citation>
    <scope>NUCLEOTIDE SEQUENCE [LARGE SCALE GENOMIC DNA]</scope>
    <source>
        <strain evidence="10 11">Zambia</strain>
    </source>
</reference>
<dbReference type="InterPro" id="IPR041697">
    <property type="entry name" value="Znf-C2H2_11"/>
</dbReference>
<evidence type="ECO:0000256" key="4">
    <source>
        <dbReference type="ARBA" id="ARBA00022771"/>
    </source>
</evidence>
<dbReference type="GO" id="GO:0008270">
    <property type="term" value="F:zinc ion binding"/>
    <property type="evidence" value="ECO:0007669"/>
    <property type="project" value="UniProtKB-KW"/>
</dbReference>
<dbReference type="Pfam" id="PF00096">
    <property type="entry name" value="zf-C2H2"/>
    <property type="match status" value="1"/>
</dbReference>
<dbReference type="InterPro" id="IPR013087">
    <property type="entry name" value="Znf_C2H2_type"/>
</dbReference>